<dbReference type="PROSITE" id="PS50012">
    <property type="entry name" value="RCC1_3"/>
    <property type="match status" value="4"/>
</dbReference>
<dbReference type="Proteomes" id="UP001058974">
    <property type="component" value="Chromosome 5"/>
</dbReference>
<dbReference type="EMBL" id="JAMSHJ010000005">
    <property type="protein sequence ID" value="KAI5411948.1"/>
    <property type="molecule type" value="Genomic_DNA"/>
</dbReference>
<dbReference type="AlphaFoldDB" id="A0A9D4X1L9"/>
<feature type="repeat" description="RCC1" evidence="2">
    <location>
        <begin position="235"/>
        <end position="273"/>
    </location>
</feature>
<dbReference type="InterPro" id="IPR009091">
    <property type="entry name" value="RCC1/BLIP-II"/>
</dbReference>
<feature type="repeat" description="RCC1" evidence="2">
    <location>
        <begin position="181"/>
        <end position="234"/>
    </location>
</feature>
<dbReference type="InterPro" id="IPR051625">
    <property type="entry name" value="Signaling_Regulatory_Domain"/>
</dbReference>
<keyword evidence="5" id="KW-1185">Reference proteome</keyword>
<dbReference type="Gene3D" id="2.130.10.30">
    <property type="entry name" value="Regulator of chromosome condensation 1/beta-lactamase-inhibitor protein II"/>
    <property type="match status" value="2"/>
</dbReference>
<name>A0A9D4X1L9_PEA</name>
<evidence type="ECO:0000313" key="5">
    <source>
        <dbReference type="Proteomes" id="UP001058974"/>
    </source>
</evidence>
<dbReference type="PRINTS" id="PR00633">
    <property type="entry name" value="RCCNDNSATION"/>
</dbReference>
<protein>
    <recommendedName>
        <fullName evidence="3">RCC1-like domain-containing protein</fullName>
    </recommendedName>
</protein>
<gene>
    <name evidence="4" type="ORF">KIW84_056857</name>
</gene>
<evidence type="ECO:0000259" key="3">
    <source>
        <dbReference type="Pfam" id="PF25390"/>
    </source>
</evidence>
<dbReference type="InterPro" id="IPR000408">
    <property type="entry name" value="Reg_chr_condens"/>
</dbReference>
<feature type="repeat" description="RCC1" evidence="2">
    <location>
        <begin position="75"/>
        <end position="127"/>
    </location>
</feature>
<dbReference type="Pfam" id="PF25390">
    <property type="entry name" value="WD40_RLD"/>
    <property type="match status" value="1"/>
</dbReference>
<sequence length="293" mass="31870">MTFYWQMQITTGKYHTLAISNSSVYSCGSSLCGALGQGSETTQLPALAQIDFPPLARVAHVSASYNHAAFVMQSGEVFTCGDNSYFCCGHRDTNRAIFRPRLVESLTGIPCKQVSTGLNFTVFLTRQGHVYTCGNNSHGQLGLGDTQDRPIAKMVEVLANIGPVVQVAAGSNYILSVTEDGSVYSFGSGSNFCLGHGSQHDELFPRCIQKFRRKGIHVVRVSAGDEHATALDSNGIVYTWGKGYCGALGHGDEIEKTRPEILSSLKNHVAVQVLLLRSVYYLICLCRVWCLSE</sequence>
<dbReference type="Gramene" id="Psat05G0685700-T2">
    <property type="protein sequence ID" value="KAI5411948.1"/>
    <property type="gene ID" value="KIW84_056857"/>
</dbReference>
<accession>A0A9D4X1L9</accession>
<evidence type="ECO:0000256" key="1">
    <source>
        <dbReference type="ARBA" id="ARBA00022737"/>
    </source>
</evidence>
<organism evidence="4 5">
    <name type="scientific">Pisum sativum</name>
    <name type="common">Garden pea</name>
    <name type="synonym">Lathyrus oleraceus</name>
    <dbReference type="NCBI Taxonomy" id="3888"/>
    <lineage>
        <taxon>Eukaryota</taxon>
        <taxon>Viridiplantae</taxon>
        <taxon>Streptophyta</taxon>
        <taxon>Embryophyta</taxon>
        <taxon>Tracheophyta</taxon>
        <taxon>Spermatophyta</taxon>
        <taxon>Magnoliopsida</taxon>
        <taxon>eudicotyledons</taxon>
        <taxon>Gunneridae</taxon>
        <taxon>Pentapetalae</taxon>
        <taxon>rosids</taxon>
        <taxon>fabids</taxon>
        <taxon>Fabales</taxon>
        <taxon>Fabaceae</taxon>
        <taxon>Papilionoideae</taxon>
        <taxon>50 kb inversion clade</taxon>
        <taxon>NPAAA clade</taxon>
        <taxon>Hologalegina</taxon>
        <taxon>IRL clade</taxon>
        <taxon>Fabeae</taxon>
        <taxon>Lathyrus</taxon>
    </lineage>
</organism>
<dbReference type="PANTHER" id="PTHR22872">
    <property type="entry name" value="BTK-BINDING PROTEIN-RELATED"/>
    <property type="match status" value="1"/>
</dbReference>
<dbReference type="PANTHER" id="PTHR22872:SF2">
    <property type="entry name" value="INHIBITOR OF BRUTON TYROSINE KINASE"/>
    <property type="match status" value="1"/>
</dbReference>
<evidence type="ECO:0000256" key="2">
    <source>
        <dbReference type="PROSITE-ProRule" id="PRU00235"/>
    </source>
</evidence>
<comment type="caution">
    <text evidence="4">The sequence shown here is derived from an EMBL/GenBank/DDBJ whole genome shotgun (WGS) entry which is preliminary data.</text>
</comment>
<dbReference type="InterPro" id="IPR058923">
    <property type="entry name" value="RCC1-like_dom"/>
</dbReference>
<keyword evidence="1" id="KW-0677">Repeat</keyword>
<evidence type="ECO:0000313" key="4">
    <source>
        <dbReference type="EMBL" id="KAI5411948.1"/>
    </source>
</evidence>
<feature type="repeat" description="RCC1" evidence="2">
    <location>
        <begin position="128"/>
        <end position="180"/>
    </location>
</feature>
<proteinExistence type="predicted"/>
<reference evidence="4 5" key="1">
    <citation type="journal article" date="2022" name="Nat. Genet.">
        <title>Improved pea reference genome and pan-genome highlight genomic features and evolutionary characteristics.</title>
        <authorList>
            <person name="Yang T."/>
            <person name="Liu R."/>
            <person name="Luo Y."/>
            <person name="Hu S."/>
            <person name="Wang D."/>
            <person name="Wang C."/>
            <person name="Pandey M.K."/>
            <person name="Ge S."/>
            <person name="Xu Q."/>
            <person name="Li N."/>
            <person name="Li G."/>
            <person name="Huang Y."/>
            <person name="Saxena R.K."/>
            <person name="Ji Y."/>
            <person name="Li M."/>
            <person name="Yan X."/>
            <person name="He Y."/>
            <person name="Liu Y."/>
            <person name="Wang X."/>
            <person name="Xiang C."/>
            <person name="Varshney R.K."/>
            <person name="Ding H."/>
            <person name="Gao S."/>
            <person name="Zong X."/>
        </authorList>
    </citation>
    <scope>NUCLEOTIDE SEQUENCE [LARGE SCALE GENOMIC DNA]</scope>
    <source>
        <strain evidence="4 5">cv. Zhongwan 6</strain>
    </source>
</reference>
<feature type="domain" description="RCC1-like" evidence="3">
    <location>
        <begin position="7"/>
        <end position="273"/>
    </location>
</feature>
<dbReference type="SUPFAM" id="SSF50985">
    <property type="entry name" value="RCC1/BLIP-II"/>
    <property type="match status" value="1"/>
</dbReference>